<dbReference type="GO" id="GO:0006450">
    <property type="term" value="P:regulation of translational fidelity"/>
    <property type="evidence" value="ECO:0007669"/>
    <property type="project" value="TreeGrafter"/>
</dbReference>
<evidence type="ECO:0000256" key="11">
    <source>
        <dbReference type="ARBA" id="ARBA00029774"/>
    </source>
</evidence>
<dbReference type="GeneID" id="94431894"/>
<feature type="compositionally biased region" description="Basic and acidic residues" evidence="13">
    <location>
        <begin position="977"/>
        <end position="992"/>
    </location>
</feature>
<evidence type="ECO:0000259" key="14">
    <source>
        <dbReference type="PROSITE" id="PS51163"/>
    </source>
</evidence>
<dbReference type="EC" id="2.7.7.87" evidence="3"/>
<feature type="compositionally biased region" description="Basic and acidic residues" evidence="13">
    <location>
        <begin position="398"/>
        <end position="428"/>
    </location>
</feature>
<dbReference type="GO" id="GO:0005737">
    <property type="term" value="C:cytoplasm"/>
    <property type="evidence" value="ECO:0007669"/>
    <property type="project" value="UniProtKB-SubCell"/>
</dbReference>
<evidence type="ECO:0000256" key="2">
    <source>
        <dbReference type="ARBA" id="ARBA00007663"/>
    </source>
</evidence>
<feature type="region of interest" description="Disordered" evidence="13">
    <location>
        <begin position="282"/>
        <end position="308"/>
    </location>
</feature>
<dbReference type="SUPFAM" id="SSF55821">
    <property type="entry name" value="YrdC/RibB"/>
    <property type="match status" value="2"/>
</dbReference>
<dbReference type="InterPro" id="IPR038385">
    <property type="entry name" value="Sua5/YwlC_C"/>
</dbReference>
<feature type="region of interest" description="Disordered" evidence="13">
    <location>
        <begin position="215"/>
        <end position="236"/>
    </location>
</feature>
<feature type="region of interest" description="Disordered" evidence="13">
    <location>
        <begin position="853"/>
        <end position="1006"/>
    </location>
</feature>
<reference evidence="15 16" key="1">
    <citation type="journal article" date="2017" name="Int. J. Parasitol.">
        <title>The genome of the protozoan parasite Cystoisospora suis and a reverse vaccinology approach to identify vaccine candidates.</title>
        <authorList>
            <person name="Palmieri N."/>
            <person name="Shrestha A."/>
            <person name="Ruttkowski B."/>
            <person name="Beck T."/>
            <person name="Vogl C."/>
            <person name="Tomley F."/>
            <person name="Blake D.P."/>
            <person name="Joachim A."/>
        </authorList>
    </citation>
    <scope>NUCLEOTIDE SEQUENCE [LARGE SCALE GENOMIC DNA]</scope>
    <source>
        <strain evidence="15 16">Wien I</strain>
    </source>
</reference>
<dbReference type="GO" id="GO:0003725">
    <property type="term" value="F:double-stranded RNA binding"/>
    <property type="evidence" value="ECO:0007669"/>
    <property type="project" value="InterPro"/>
</dbReference>
<sequence length="1116" mass="124932">MYTMAFSREVQPSSLCRISSSVYVEDPVVVVRAPPRRRGSGVRTLRETDREASSTCSLQSSSSFLSSSFLPLQLRPSSPSLLSLFSRSSLSSSPSFTTLSELHELSVHPIFQVLGAYIRQGGLVAFPTETVYGLGAAACIPSACHRVFSMKRRPPSDPLICHVVSVHQAFTQVFDLDLEEEEQGENAFFSHNSSHYSRVDSNQTYLNETWTEKASNGEVDKQVGSSQESVPQSISAGREDLLQKQKRQEKRDLRLIIGVLAEAFWPGPLSIVAKGRIREERDLLQTPHEDKKRNEEQERRDGGKGWRGVAMGVTAGTGQVAVRCPNHPYALALIAASRVPIAAPSANRFGRISPTSARHVLKQFADKERKEKKDEEEEKKREEKETEDEKKKNKKRKTEVCRDEGIEIDKKKRDNTCSREEREKKEDDSSSSSLLLKRMISEQPEGDELVLLDGDEEEEEIDGGVPSCCVGIESTVAKILPLSSCPPPSSSSHKREYAVQILRRGVVSPEMIREALDEAEKRFYHSRQAPNADIGEGEEKKERETSSISSQLFRQISSFPTVSVTVSEKLQYHLKVFSSSALGISKKRSERDEGTPSIDRGGEAASLARECDSRAAAAGATSPVGELERASVDCQSSVACTIDSCDIQVTREREEDQGGRGEDRVMKKENERPIVQDRSSMKQGNPSTETEEARNEEDTIDMNEKKMKRVSHVDDLYKTPMESPGLAITHYAPCIPCMLIHIPPELENLLSLLKETLKVPNIREESSLHKKDGTDSRLSASYLSQGHKERQEQDSSSSTCDGESMKAATIKACASPHPDRLELSSIILIDADESFHILQPFLLGYFSLLSSSSPSGNDNYVQSEDEGDEKEEEEACRMGRQFSSSKDMDDEEEEEHVADAEDPYRQDEGKKDGSEEHQEEKEEEKILSPMKTARKQSKKMTAKNRRIDPHHGEPQKEEEEEETRDHSKGSENASVQEEEKERTPEQEKGMDYKRKRKRHRASQDVSKRCLPSLAARNVFSTLHKAEELGLQRHAKAILIHAAPLVLRSEEAKSQEHGLAVFDRLYRSASGKLAELHVDSKQDKSLLSMRNIDVASSSILSQSKELIQSLYFRPVEV</sequence>
<evidence type="ECO:0000256" key="13">
    <source>
        <dbReference type="SAM" id="MobiDB-lite"/>
    </source>
</evidence>
<dbReference type="InterPro" id="IPR006070">
    <property type="entry name" value="Sua5-like_dom"/>
</dbReference>
<evidence type="ECO:0000256" key="1">
    <source>
        <dbReference type="ARBA" id="ARBA00004496"/>
    </source>
</evidence>
<dbReference type="PANTHER" id="PTHR17490">
    <property type="entry name" value="SUA5"/>
    <property type="match status" value="1"/>
</dbReference>
<dbReference type="AlphaFoldDB" id="A0A2C6KMK2"/>
<comment type="subcellular location">
    <subcellularLocation>
        <location evidence="1">Cytoplasm</location>
    </subcellularLocation>
</comment>
<feature type="compositionally biased region" description="Basic residues" evidence="13">
    <location>
        <begin position="932"/>
        <end position="944"/>
    </location>
</feature>
<feature type="compositionally biased region" description="Basic and acidic residues" evidence="13">
    <location>
        <begin position="651"/>
        <end position="675"/>
    </location>
</feature>
<feature type="region of interest" description="Disordered" evidence="13">
    <location>
        <begin position="522"/>
        <end position="551"/>
    </location>
</feature>
<feature type="compositionally biased region" description="Basic and acidic residues" evidence="13">
    <location>
        <begin position="897"/>
        <end position="926"/>
    </location>
</feature>
<evidence type="ECO:0000313" key="16">
    <source>
        <dbReference type="Proteomes" id="UP000221165"/>
    </source>
</evidence>
<feature type="compositionally biased region" description="Acidic residues" evidence="13">
    <location>
        <begin position="863"/>
        <end position="874"/>
    </location>
</feature>
<dbReference type="OrthoDB" id="412787at2759"/>
<comment type="similarity">
    <text evidence="2">Belongs to the SUA5 family.</text>
</comment>
<accession>A0A2C6KMK2</accession>
<dbReference type="InterPro" id="IPR050156">
    <property type="entry name" value="TC-AMP_synthase_SUA5"/>
</dbReference>
<feature type="region of interest" description="Disordered" evidence="13">
    <location>
        <begin position="583"/>
        <end position="630"/>
    </location>
</feature>
<dbReference type="PROSITE" id="PS51163">
    <property type="entry name" value="YRDC"/>
    <property type="match status" value="1"/>
</dbReference>
<comment type="catalytic activity">
    <reaction evidence="12">
        <text>L-threonine + hydrogencarbonate + ATP = L-threonylcarbamoyladenylate + diphosphate + H2O</text>
        <dbReference type="Rhea" id="RHEA:36407"/>
        <dbReference type="ChEBI" id="CHEBI:15377"/>
        <dbReference type="ChEBI" id="CHEBI:17544"/>
        <dbReference type="ChEBI" id="CHEBI:30616"/>
        <dbReference type="ChEBI" id="CHEBI:33019"/>
        <dbReference type="ChEBI" id="CHEBI:57926"/>
        <dbReference type="ChEBI" id="CHEBI:73682"/>
        <dbReference type="EC" id="2.7.7.87"/>
    </reaction>
</comment>
<keyword evidence="10" id="KW-0067">ATP-binding</keyword>
<dbReference type="RefSeq" id="XP_067919341.1">
    <property type="nucleotide sequence ID" value="XM_068068683.1"/>
</dbReference>
<feature type="region of interest" description="Disordered" evidence="13">
    <location>
        <begin position="651"/>
        <end position="703"/>
    </location>
</feature>
<evidence type="ECO:0000256" key="5">
    <source>
        <dbReference type="ARBA" id="ARBA00022490"/>
    </source>
</evidence>
<dbReference type="GO" id="GO:0061710">
    <property type="term" value="F:L-threonylcarbamoyladenylate synthase"/>
    <property type="evidence" value="ECO:0007669"/>
    <property type="project" value="UniProtKB-EC"/>
</dbReference>
<feature type="domain" description="YrdC-like" evidence="14">
    <location>
        <begin position="108"/>
        <end position="406"/>
    </location>
</feature>
<keyword evidence="9" id="KW-0547">Nucleotide-binding</keyword>
<feature type="compositionally biased region" description="Polar residues" evidence="13">
    <location>
        <begin position="223"/>
        <end position="235"/>
    </location>
</feature>
<evidence type="ECO:0000256" key="8">
    <source>
        <dbReference type="ARBA" id="ARBA00022695"/>
    </source>
</evidence>
<feature type="compositionally biased region" description="Polar residues" evidence="13">
    <location>
        <begin position="677"/>
        <end position="688"/>
    </location>
</feature>
<dbReference type="Gene3D" id="3.90.870.10">
    <property type="entry name" value="DHBP synthase"/>
    <property type="match status" value="2"/>
</dbReference>
<evidence type="ECO:0000313" key="15">
    <source>
        <dbReference type="EMBL" id="PHJ17623.1"/>
    </source>
</evidence>
<keyword evidence="8" id="KW-0548">Nucleotidyltransferase</keyword>
<dbReference type="Gene3D" id="3.40.50.11030">
    <property type="entry name" value="Threonylcarbamoyl-AMP synthase, C-terminal domain"/>
    <property type="match status" value="1"/>
</dbReference>
<dbReference type="PANTHER" id="PTHR17490:SF16">
    <property type="entry name" value="THREONYLCARBAMOYL-AMP SYNTHASE"/>
    <property type="match status" value="1"/>
</dbReference>
<protein>
    <recommendedName>
        <fullName evidence="4">Threonylcarbamoyl-AMP synthase</fullName>
        <ecNumber evidence="3">2.7.7.87</ecNumber>
    </recommendedName>
    <alternativeName>
        <fullName evidence="11">L-threonylcarbamoyladenylate synthase</fullName>
    </alternativeName>
</protein>
<evidence type="ECO:0000256" key="6">
    <source>
        <dbReference type="ARBA" id="ARBA00022679"/>
    </source>
</evidence>
<dbReference type="GO" id="GO:0008033">
    <property type="term" value="P:tRNA processing"/>
    <property type="evidence" value="ECO:0007669"/>
    <property type="project" value="UniProtKB-KW"/>
</dbReference>
<gene>
    <name evidence="15" type="ORF">CSUI_008555</name>
</gene>
<proteinExistence type="inferred from homology"/>
<dbReference type="EMBL" id="MIGC01004816">
    <property type="protein sequence ID" value="PHJ17623.1"/>
    <property type="molecule type" value="Genomic_DNA"/>
</dbReference>
<evidence type="ECO:0000256" key="7">
    <source>
        <dbReference type="ARBA" id="ARBA00022694"/>
    </source>
</evidence>
<keyword evidence="6" id="KW-0808">Transferase</keyword>
<dbReference type="InterPro" id="IPR017945">
    <property type="entry name" value="DHBP_synth_RibB-like_a/b_dom"/>
</dbReference>
<evidence type="ECO:0000256" key="12">
    <source>
        <dbReference type="ARBA" id="ARBA00048366"/>
    </source>
</evidence>
<evidence type="ECO:0000256" key="10">
    <source>
        <dbReference type="ARBA" id="ARBA00022840"/>
    </source>
</evidence>
<feature type="compositionally biased region" description="Basic and acidic residues" evidence="13">
    <location>
        <begin position="364"/>
        <end position="391"/>
    </location>
</feature>
<dbReference type="Pfam" id="PF01300">
    <property type="entry name" value="Sua5_yciO_yrdC"/>
    <property type="match status" value="2"/>
</dbReference>
<dbReference type="VEuPathDB" id="ToxoDB:CSUI_008555"/>
<keyword evidence="7" id="KW-0819">tRNA processing</keyword>
<feature type="compositionally biased region" description="Basic and acidic residues" evidence="13">
    <location>
        <begin position="945"/>
        <end position="955"/>
    </location>
</feature>
<evidence type="ECO:0000256" key="3">
    <source>
        <dbReference type="ARBA" id="ARBA00012584"/>
    </source>
</evidence>
<evidence type="ECO:0000256" key="4">
    <source>
        <dbReference type="ARBA" id="ARBA00015492"/>
    </source>
</evidence>
<feature type="region of interest" description="Disordered" evidence="13">
    <location>
        <begin position="782"/>
        <end position="803"/>
    </location>
</feature>
<dbReference type="GO" id="GO:0005524">
    <property type="term" value="F:ATP binding"/>
    <property type="evidence" value="ECO:0007669"/>
    <property type="project" value="UniProtKB-KW"/>
</dbReference>
<keyword evidence="16" id="KW-1185">Reference proteome</keyword>
<dbReference type="GO" id="GO:0000049">
    <property type="term" value="F:tRNA binding"/>
    <property type="evidence" value="ECO:0007669"/>
    <property type="project" value="TreeGrafter"/>
</dbReference>
<feature type="compositionally biased region" description="Basic and acidic residues" evidence="13">
    <location>
        <begin position="282"/>
        <end position="304"/>
    </location>
</feature>
<feature type="region of interest" description="Disordered" evidence="13">
    <location>
        <begin position="363"/>
        <end position="434"/>
    </location>
</feature>
<comment type="caution">
    <text evidence="15">The sequence shown here is derived from an EMBL/GenBank/DDBJ whole genome shotgun (WGS) entry which is preliminary data.</text>
</comment>
<evidence type="ECO:0000256" key="9">
    <source>
        <dbReference type="ARBA" id="ARBA00022741"/>
    </source>
</evidence>
<feature type="compositionally biased region" description="Basic and acidic residues" evidence="13">
    <location>
        <begin position="691"/>
        <end position="703"/>
    </location>
</feature>
<dbReference type="Proteomes" id="UP000221165">
    <property type="component" value="Unassembled WGS sequence"/>
</dbReference>
<keyword evidence="5" id="KW-0963">Cytoplasm</keyword>
<name>A0A2C6KMK2_9APIC</name>
<organism evidence="15 16">
    <name type="scientific">Cystoisospora suis</name>
    <dbReference type="NCBI Taxonomy" id="483139"/>
    <lineage>
        <taxon>Eukaryota</taxon>
        <taxon>Sar</taxon>
        <taxon>Alveolata</taxon>
        <taxon>Apicomplexa</taxon>
        <taxon>Conoidasida</taxon>
        <taxon>Coccidia</taxon>
        <taxon>Eucoccidiorida</taxon>
        <taxon>Eimeriorina</taxon>
        <taxon>Sarcocystidae</taxon>
        <taxon>Cystoisospora</taxon>
    </lineage>
</organism>